<accession>A0ABS3NA04</accession>
<evidence type="ECO:0000313" key="3">
    <source>
        <dbReference type="Proteomes" id="UP000663981"/>
    </source>
</evidence>
<dbReference type="SUPFAM" id="SSF141868">
    <property type="entry name" value="EAL domain-like"/>
    <property type="match status" value="1"/>
</dbReference>
<dbReference type="PANTHER" id="PTHR33121">
    <property type="entry name" value="CYCLIC DI-GMP PHOSPHODIESTERASE PDEF"/>
    <property type="match status" value="1"/>
</dbReference>
<proteinExistence type="predicted"/>
<dbReference type="InterPro" id="IPR050706">
    <property type="entry name" value="Cyclic-di-GMP_PDE-like"/>
</dbReference>
<dbReference type="SMART" id="SM00052">
    <property type="entry name" value="EAL"/>
    <property type="match status" value="1"/>
</dbReference>
<organism evidence="2 3">
    <name type="scientific">Metabacillus bambusae</name>
    <dbReference type="NCBI Taxonomy" id="2795218"/>
    <lineage>
        <taxon>Bacteria</taxon>
        <taxon>Bacillati</taxon>
        <taxon>Bacillota</taxon>
        <taxon>Bacilli</taxon>
        <taxon>Bacillales</taxon>
        <taxon>Bacillaceae</taxon>
        <taxon>Metabacillus</taxon>
    </lineage>
</organism>
<dbReference type="PROSITE" id="PS50883">
    <property type="entry name" value="EAL"/>
    <property type="match status" value="1"/>
</dbReference>
<sequence length="237" mass="27443">MSIEELIKNNDYFHNYQPIYNISNWKIAGYEGLLRTKKFPNPEFAFLTAKKEKQLYELDSRSIHKAVITYNAAGFTKTDGYLFLNVFPSTILHANFPLFYKKIITDDNLSCQQIVFEISDLESITDLTTLKQKIIELKIQGFLIAIDDIGKGNSDLRAIIELEPEYIKLDRYFSDNLLESKQKQDFIQMFINYSENYNTKLILEGLENEKDLAVAKSLGITYAQGYILGKPKKLTKF</sequence>
<evidence type="ECO:0000259" key="1">
    <source>
        <dbReference type="PROSITE" id="PS50883"/>
    </source>
</evidence>
<comment type="caution">
    <text evidence="2">The sequence shown here is derived from an EMBL/GenBank/DDBJ whole genome shotgun (WGS) entry which is preliminary data.</text>
</comment>
<gene>
    <name evidence="2" type="ORF">I7822_25920</name>
</gene>
<dbReference type="InterPro" id="IPR001633">
    <property type="entry name" value="EAL_dom"/>
</dbReference>
<dbReference type="CDD" id="cd01948">
    <property type="entry name" value="EAL"/>
    <property type="match status" value="1"/>
</dbReference>
<dbReference type="InterPro" id="IPR035919">
    <property type="entry name" value="EAL_sf"/>
</dbReference>
<evidence type="ECO:0000313" key="2">
    <source>
        <dbReference type="EMBL" id="MBO1515067.1"/>
    </source>
</evidence>
<dbReference type="PANTHER" id="PTHR33121:SF76">
    <property type="entry name" value="SIGNALING PROTEIN"/>
    <property type="match status" value="1"/>
</dbReference>
<dbReference type="Gene3D" id="3.20.20.450">
    <property type="entry name" value="EAL domain"/>
    <property type="match status" value="1"/>
</dbReference>
<keyword evidence="3" id="KW-1185">Reference proteome</keyword>
<dbReference type="Proteomes" id="UP000663981">
    <property type="component" value="Unassembled WGS sequence"/>
</dbReference>
<dbReference type="RefSeq" id="WP_207981959.1">
    <property type="nucleotide sequence ID" value="NZ_JAGDEL010000030.1"/>
</dbReference>
<dbReference type="Pfam" id="PF00563">
    <property type="entry name" value="EAL"/>
    <property type="match status" value="1"/>
</dbReference>
<name>A0ABS3NA04_9BACI</name>
<dbReference type="EMBL" id="JAGDEL010000030">
    <property type="protein sequence ID" value="MBO1515067.1"/>
    <property type="molecule type" value="Genomic_DNA"/>
</dbReference>
<reference evidence="2 3" key="1">
    <citation type="submission" date="2021-03" db="EMBL/GenBank/DDBJ databases">
        <title>Whole genome sequence of Metabacillus bambusae BG109.</title>
        <authorList>
            <person name="Jeong J.W."/>
        </authorList>
    </citation>
    <scope>NUCLEOTIDE SEQUENCE [LARGE SCALE GENOMIC DNA]</scope>
    <source>
        <strain evidence="2 3">BG109</strain>
    </source>
</reference>
<feature type="domain" description="EAL" evidence="1">
    <location>
        <begin position="1"/>
        <end position="237"/>
    </location>
</feature>
<protein>
    <submittedName>
        <fullName evidence="2">EAL domain-containing protein</fullName>
    </submittedName>
</protein>